<evidence type="ECO:0000256" key="1">
    <source>
        <dbReference type="ARBA" id="ARBA00001974"/>
    </source>
</evidence>
<dbReference type="InterPro" id="IPR012132">
    <property type="entry name" value="GMC_OxRdtase"/>
</dbReference>
<dbReference type="SUPFAM" id="SSF51905">
    <property type="entry name" value="FAD/NAD(P)-binding domain"/>
    <property type="match status" value="1"/>
</dbReference>
<dbReference type="GO" id="GO:0050660">
    <property type="term" value="F:flavin adenine dinucleotide binding"/>
    <property type="evidence" value="ECO:0007669"/>
    <property type="project" value="InterPro"/>
</dbReference>
<evidence type="ECO:0000313" key="9">
    <source>
        <dbReference type="EMBL" id="AII86447.1"/>
    </source>
</evidence>
<dbReference type="Pfam" id="PF00732">
    <property type="entry name" value="GMC_oxred_N"/>
    <property type="match status" value="1"/>
</dbReference>
<feature type="domain" description="Glucose-methanol-choline oxidoreductase N-terminal" evidence="7">
    <location>
        <begin position="84"/>
        <end position="107"/>
    </location>
</feature>
<keyword evidence="4 5" id="KW-0274">FAD</keyword>
<keyword evidence="10" id="KW-1185">Reference proteome</keyword>
<feature type="binding site" evidence="5">
    <location>
        <position position="227"/>
    </location>
    <ligand>
        <name>FAD</name>
        <dbReference type="ChEBI" id="CHEBI:57692"/>
    </ligand>
</feature>
<evidence type="ECO:0000256" key="5">
    <source>
        <dbReference type="PIRSR" id="PIRSR000137-2"/>
    </source>
</evidence>
<accession>A0AAN0RHX8</accession>
<feature type="domain" description="Glucose-methanol-choline oxidoreductase N-terminal" evidence="8">
    <location>
        <begin position="263"/>
        <end position="277"/>
    </location>
</feature>
<dbReference type="PROSITE" id="PS00624">
    <property type="entry name" value="GMC_OXRED_2"/>
    <property type="match status" value="1"/>
</dbReference>
<feature type="binding site" evidence="5">
    <location>
        <position position="86"/>
    </location>
    <ligand>
        <name>FAD</name>
        <dbReference type="ChEBI" id="CHEBI:57692"/>
    </ligand>
</feature>
<dbReference type="PIRSF" id="PIRSF000137">
    <property type="entry name" value="Alcohol_oxidase"/>
    <property type="match status" value="1"/>
</dbReference>
<dbReference type="AlphaFoldDB" id="A0AAN0RHX8"/>
<proteinExistence type="inferred from homology"/>
<dbReference type="EMBL" id="CP003984">
    <property type="protein sequence ID" value="AII86447.1"/>
    <property type="molecule type" value="Genomic_DNA"/>
</dbReference>
<gene>
    <name evidence="9" type="primary">alkJ1</name>
    <name evidence="9" type="ORF">RCA23_c08910</name>
</gene>
<evidence type="ECO:0000256" key="4">
    <source>
        <dbReference type="ARBA" id="ARBA00022827"/>
    </source>
</evidence>
<evidence type="ECO:0000259" key="7">
    <source>
        <dbReference type="PROSITE" id="PS00623"/>
    </source>
</evidence>
<protein>
    <submittedName>
        <fullName evidence="9">Glucose-methanol-choline oxidoreductase AlkJ</fullName>
        <ecNumber evidence="9">1.1.99.-</ecNumber>
    </submittedName>
</protein>
<keyword evidence="3 6" id="KW-0285">Flavoprotein</keyword>
<dbReference type="Pfam" id="PF05199">
    <property type="entry name" value="GMC_oxred_C"/>
    <property type="match status" value="1"/>
</dbReference>
<evidence type="ECO:0000313" key="10">
    <source>
        <dbReference type="Proteomes" id="UP000028680"/>
    </source>
</evidence>
<dbReference type="PANTHER" id="PTHR11552:SF147">
    <property type="entry name" value="CHOLINE DEHYDROGENASE, MITOCHONDRIAL"/>
    <property type="match status" value="1"/>
</dbReference>
<dbReference type="SUPFAM" id="SSF54373">
    <property type="entry name" value="FAD-linked reductases, C-terminal domain"/>
    <property type="match status" value="1"/>
</dbReference>
<dbReference type="KEGG" id="ptp:RCA23_c08910"/>
<sequence length="548" mass="60081">MEYDVQTDYIIVGGGSAGCVLANRLSENPNVHVTLVEAGGEDWNPLIHIPAGYIKTMVDPKVNWMFDTAPDARTADRKIAMPRGKVLGGSSAINAMLYVRGQAEDYDAWAARGNAGWSYLDVLPYFKKSENCQIASLQEPKDMQFRGADGPLKVNAIRSTYPILDRLMESAQSLQFPINADYNGQTQEGFGYYQLTQSHGLRFSAKKAYLAPVRRRSNLTVLTKCQVIGLDIDHNKTARGVHVFRSGRRQNLQATREVILSAGAIQSPQLLELSGIGDPKILQKHGLAVTHPLSGVGEHLSDHYISRLSWQLSADLSINKNSRGLRLLGEILRFGLTRRGTLSLPAGMLAGFVKSDPSQPRPDIQYHIANASFENPAERVFDRFPGLTIGPCQLRPFSRGHVHIQSPNPSDAPLIVPNYLEDQRDQSVHIAGMKIARDLMATPIMSQWVDREIAPGIDRLSDADLLSYALATGVTLYHPVSTCRMGPSPDAGDVVDSRLRVYGIHNLRVVDASIMPELISGNTNAPTIMIAEKAADMIKADAVSIKGK</sequence>
<evidence type="ECO:0000256" key="2">
    <source>
        <dbReference type="ARBA" id="ARBA00010790"/>
    </source>
</evidence>
<comment type="cofactor">
    <cofactor evidence="1 5">
        <name>FAD</name>
        <dbReference type="ChEBI" id="CHEBI:57692"/>
    </cofactor>
</comment>
<organism evidence="9 10">
    <name type="scientific">Planktomarina temperata RCA23</name>
    <dbReference type="NCBI Taxonomy" id="666509"/>
    <lineage>
        <taxon>Bacteria</taxon>
        <taxon>Pseudomonadati</taxon>
        <taxon>Pseudomonadota</taxon>
        <taxon>Alphaproteobacteria</taxon>
        <taxon>Rhodobacterales</taxon>
        <taxon>Paracoccaceae</taxon>
        <taxon>Planktomarina</taxon>
    </lineage>
</organism>
<dbReference type="PROSITE" id="PS00623">
    <property type="entry name" value="GMC_OXRED_1"/>
    <property type="match status" value="1"/>
</dbReference>
<dbReference type="Proteomes" id="UP000028680">
    <property type="component" value="Chromosome"/>
</dbReference>
<evidence type="ECO:0000256" key="6">
    <source>
        <dbReference type="RuleBase" id="RU003968"/>
    </source>
</evidence>
<dbReference type="InterPro" id="IPR000172">
    <property type="entry name" value="GMC_OxRdtase_N"/>
</dbReference>
<reference evidence="9 10" key="1">
    <citation type="journal article" date="2014" name="ISME J.">
        <title>Adaptation of an abundant Roseobacter RCA organism to pelagic systems revealed by genomic and transcriptomic analyses.</title>
        <authorList>
            <person name="Voget S."/>
            <person name="Wemheuer B."/>
            <person name="Brinkhoff T."/>
            <person name="Vollmers J."/>
            <person name="Dietrich S."/>
            <person name="Giebel H.A."/>
            <person name="Beardsley C."/>
            <person name="Sardemann C."/>
            <person name="Bakenhus I."/>
            <person name="Billerbeck S."/>
            <person name="Daniel R."/>
            <person name="Simon M."/>
        </authorList>
    </citation>
    <scope>NUCLEOTIDE SEQUENCE [LARGE SCALE GENOMIC DNA]</scope>
    <source>
        <strain evidence="9 10">RCA23</strain>
    </source>
</reference>
<keyword evidence="9" id="KW-0560">Oxidoreductase</keyword>
<dbReference type="EC" id="1.1.99.-" evidence="9"/>
<dbReference type="InterPro" id="IPR036188">
    <property type="entry name" value="FAD/NAD-bd_sf"/>
</dbReference>
<dbReference type="Gene3D" id="3.50.50.60">
    <property type="entry name" value="FAD/NAD(P)-binding domain"/>
    <property type="match status" value="1"/>
</dbReference>
<evidence type="ECO:0000259" key="8">
    <source>
        <dbReference type="PROSITE" id="PS00624"/>
    </source>
</evidence>
<dbReference type="Gene3D" id="3.30.560.10">
    <property type="entry name" value="Glucose Oxidase, domain 3"/>
    <property type="match status" value="1"/>
</dbReference>
<dbReference type="GO" id="GO:0016614">
    <property type="term" value="F:oxidoreductase activity, acting on CH-OH group of donors"/>
    <property type="evidence" value="ECO:0007669"/>
    <property type="project" value="InterPro"/>
</dbReference>
<evidence type="ECO:0000256" key="3">
    <source>
        <dbReference type="ARBA" id="ARBA00022630"/>
    </source>
</evidence>
<dbReference type="PANTHER" id="PTHR11552">
    <property type="entry name" value="GLUCOSE-METHANOL-CHOLINE GMC OXIDOREDUCTASE"/>
    <property type="match status" value="1"/>
</dbReference>
<comment type="similarity">
    <text evidence="2 6">Belongs to the GMC oxidoreductase family.</text>
</comment>
<dbReference type="InterPro" id="IPR007867">
    <property type="entry name" value="GMC_OxRtase_C"/>
</dbReference>
<name>A0AAN0RHX8_9RHOB</name>